<gene>
    <name evidence="2" type="ORF">HMPREF3222_00684</name>
</gene>
<sequence length="99" mass="10697">MKQMKISSIVMLAASFFLIVIGIVLFANKKRFEGENQAGKYSAKYIQSNAIGNIFIGFLGTILGVVDNFVNGNSIKIAFVVVIIGGSIIQKLIGKQISK</sequence>
<keyword evidence="1" id="KW-0812">Transmembrane</keyword>
<proteinExistence type="predicted"/>
<keyword evidence="1" id="KW-0472">Membrane</keyword>
<dbReference type="EMBL" id="LRPU01000025">
    <property type="protein sequence ID" value="KXA13794.1"/>
    <property type="molecule type" value="Genomic_DNA"/>
</dbReference>
<accession>A0A133NBX3</accession>
<reference evidence="2 3" key="1">
    <citation type="submission" date="2016-01" db="EMBL/GenBank/DDBJ databases">
        <authorList>
            <person name="Oliw E.H."/>
        </authorList>
    </citation>
    <scope>NUCLEOTIDE SEQUENCE [LARGE SCALE GENOMIC DNA]</scope>
    <source>
        <strain evidence="2 3">MJR7757A</strain>
    </source>
</reference>
<dbReference type="Proteomes" id="UP000070646">
    <property type="component" value="Unassembled WGS sequence"/>
</dbReference>
<feature type="transmembrane region" description="Helical" evidence="1">
    <location>
        <begin position="6"/>
        <end position="27"/>
    </location>
</feature>
<feature type="transmembrane region" description="Helical" evidence="1">
    <location>
        <begin position="75"/>
        <end position="93"/>
    </location>
</feature>
<dbReference type="PATRIC" id="fig|1502.174.peg.689"/>
<dbReference type="AlphaFoldDB" id="A0A133NBX3"/>
<comment type="caution">
    <text evidence="2">The sequence shown here is derived from an EMBL/GenBank/DDBJ whole genome shotgun (WGS) entry which is preliminary data.</text>
</comment>
<protein>
    <recommendedName>
        <fullName evidence="4">DUF3784 domain-containing protein</fullName>
    </recommendedName>
</protein>
<evidence type="ECO:0000256" key="1">
    <source>
        <dbReference type="SAM" id="Phobius"/>
    </source>
</evidence>
<feature type="transmembrane region" description="Helical" evidence="1">
    <location>
        <begin position="48"/>
        <end position="69"/>
    </location>
</feature>
<organism evidence="2 3">
    <name type="scientific">Clostridium perfringens</name>
    <dbReference type="NCBI Taxonomy" id="1502"/>
    <lineage>
        <taxon>Bacteria</taxon>
        <taxon>Bacillati</taxon>
        <taxon>Bacillota</taxon>
        <taxon>Clostridia</taxon>
        <taxon>Eubacteriales</taxon>
        <taxon>Clostridiaceae</taxon>
        <taxon>Clostridium</taxon>
    </lineage>
</organism>
<name>A0A133NBX3_CLOPF</name>
<evidence type="ECO:0008006" key="4">
    <source>
        <dbReference type="Google" id="ProtNLM"/>
    </source>
</evidence>
<evidence type="ECO:0000313" key="3">
    <source>
        <dbReference type="Proteomes" id="UP000070646"/>
    </source>
</evidence>
<evidence type="ECO:0000313" key="2">
    <source>
        <dbReference type="EMBL" id="KXA13794.1"/>
    </source>
</evidence>
<keyword evidence="1" id="KW-1133">Transmembrane helix</keyword>